<evidence type="ECO:0000313" key="2">
    <source>
        <dbReference type="EMBL" id="MST32897.1"/>
    </source>
</evidence>
<gene>
    <name evidence="2" type="ORF">GHK86_09220</name>
</gene>
<dbReference type="CDD" id="cd22235">
    <property type="entry name" value="RHH_CopG_archaea"/>
    <property type="match status" value="1"/>
</dbReference>
<evidence type="ECO:0000313" key="3">
    <source>
        <dbReference type="Proteomes" id="UP000437736"/>
    </source>
</evidence>
<reference evidence="2 3" key="1">
    <citation type="submission" date="2019-11" db="EMBL/GenBank/DDBJ databases">
        <title>Acidiferrimicrobium australis gen. nov., sp. nov., an acidophilic and obligately heterotrophic, member of the Actinobacteria that catalyses dissimilatory oxido- reduction of iron isolated from metal-rich acidic water in Chile.</title>
        <authorList>
            <person name="Gonzalez D."/>
            <person name="Huber K."/>
            <person name="Hedrich S."/>
            <person name="Rojas-Villalobos C."/>
            <person name="Quatrini R."/>
            <person name="Dinamarca M.A."/>
            <person name="Schwarz A."/>
            <person name="Canales C."/>
            <person name="Nancucheo I."/>
        </authorList>
    </citation>
    <scope>NUCLEOTIDE SEQUENCE [LARGE SCALE GENOMIC DNA]</scope>
    <source>
        <strain evidence="2 3">USS-CCA1</strain>
    </source>
</reference>
<evidence type="ECO:0000259" key="1">
    <source>
        <dbReference type="Pfam" id="PF01402"/>
    </source>
</evidence>
<organism evidence="2 3">
    <name type="scientific">Acidiferrimicrobium australe</name>
    <dbReference type="NCBI Taxonomy" id="2664430"/>
    <lineage>
        <taxon>Bacteria</taxon>
        <taxon>Bacillati</taxon>
        <taxon>Actinomycetota</taxon>
        <taxon>Acidimicrobiia</taxon>
        <taxon>Acidimicrobiales</taxon>
        <taxon>Acidimicrobiaceae</taxon>
        <taxon>Acidiferrimicrobium</taxon>
    </lineage>
</organism>
<feature type="domain" description="Ribbon-helix-helix protein CopG" evidence="1">
    <location>
        <begin position="3"/>
        <end position="36"/>
    </location>
</feature>
<sequence>MLRTQISLTEEERRLLDDEARRTGRSISALIREAVSTVYGPGRSSEADLAAMRAAFGAWKDRTDYGAAWVDQLRSGSRSSPRP</sequence>
<accession>A0ABW9QST4</accession>
<dbReference type="Proteomes" id="UP000437736">
    <property type="component" value="Unassembled WGS sequence"/>
</dbReference>
<dbReference type="Pfam" id="PF01402">
    <property type="entry name" value="RHH_1"/>
    <property type="match status" value="1"/>
</dbReference>
<name>A0ABW9QST4_9ACTN</name>
<dbReference type="EMBL" id="WJHE01000426">
    <property type="protein sequence ID" value="MST32897.1"/>
    <property type="molecule type" value="Genomic_DNA"/>
</dbReference>
<dbReference type="InterPro" id="IPR002145">
    <property type="entry name" value="CopG"/>
</dbReference>
<keyword evidence="3" id="KW-1185">Reference proteome</keyword>
<protein>
    <submittedName>
        <fullName evidence="2">Ribbon-helix-helix protein, CopG family</fullName>
    </submittedName>
</protein>
<comment type="caution">
    <text evidence="2">The sequence shown here is derived from an EMBL/GenBank/DDBJ whole genome shotgun (WGS) entry which is preliminary data.</text>
</comment>
<proteinExistence type="predicted"/>